<dbReference type="InterPro" id="IPR042000">
    <property type="entry name" value="Sortase_D_2"/>
</dbReference>
<sequence length="206" mass="22723">MKKLIAILFILVGIGIIAFPHIQKQIYASKQDELVREFQNLDQIFTENQERDEIEVSGNGPAEGEPEPETKSLDAGVVGLLHIEKINLTVPMLQGATDKNLDLGLGIMEGTSSLGEIGNTGIAGHRSYTEGHLFNRLDEVEIGDRVNIETLESNLTYEVYDTQLVTPDDVSVLKPNGDDSIITLITCEPMYNPTHRIIVHAKKVSD</sequence>
<name>A0ABW5QAI7_9BACI</name>
<dbReference type="Gene3D" id="2.40.260.10">
    <property type="entry name" value="Sortase"/>
    <property type="match status" value="1"/>
</dbReference>
<accession>A0ABW5QAI7</accession>
<dbReference type="InterPro" id="IPR005754">
    <property type="entry name" value="Sortase"/>
</dbReference>
<dbReference type="InterPro" id="IPR023365">
    <property type="entry name" value="Sortase_dom-sf"/>
</dbReference>
<dbReference type="NCBIfam" id="TIGR01076">
    <property type="entry name" value="sortase_fam"/>
    <property type="match status" value="1"/>
</dbReference>
<dbReference type="Pfam" id="PF04203">
    <property type="entry name" value="Sortase"/>
    <property type="match status" value="1"/>
</dbReference>
<evidence type="ECO:0000313" key="4">
    <source>
        <dbReference type="Proteomes" id="UP001597452"/>
    </source>
</evidence>
<dbReference type="RefSeq" id="WP_377328710.1">
    <property type="nucleotide sequence ID" value="NZ_JBHUMZ010000020.1"/>
</dbReference>
<evidence type="ECO:0000256" key="1">
    <source>
        <dbReference type="ARBA" id="ARBA00022801"/>
    </source>
</evidence>
<dbReference type="CDD" id="cd06166">
    <property type="entry name" value="Sortase_D_2"/>
    <property type="match status" value="1"/>
</dbReference>
<evidence type="ECO:0000313" key="3">
    <source>
        <dbReference type="EMBL" id="MFD2638932.1"/>
    </source>
</evidence>
<keyword evidence="4" id="KW-1185">Reference proteome</keyword>
<dbReference type="SUPFAM" id="SSF63817">
    <property type="entry name" value="Sortase"/>
    <property type="match status" value="1"/>
</dbReference>
<proteinExistence type="predicted"/>
<evidence type="ECO:0000256" key="2">
    <source>
        <dbReference type="SAM" id="MobiDB-lite"/>
    </source>
</evidence>
<protein>
    <submittedName>
        <fullName evidence="3">Class D sortase</fullName>
    </submittedName>
</protein>
<dbReference type="EMBL" id="JBHUMZ010000020">
    <property type="protein sequence ID" value="MFD2638932.1"/>
    <property type="molecule type" value="Genomic_DNA"/>
</dbReference>
<organism evidence="3 4">
    <name type="scientific">Piscibacillus salipiscarius</name>
    <dbReference type="NCBI Taxonomy" id="299480"/>
    <lineage>
        <taxon>Bacteria</taxon>
        <taxon>Bacillati</taxon>
        <taxon>Bacillota</taxon>
        <taxon>Bacilli</taxon>
        <taxon>Bacillales</taxon>
        <taxon>Bacillaceae</taxon>
        <taxon>Piscibacillus</taxon>
    </lineage>
</organism>
<gene>
    <name evidence="3" type="ORF">ACFSW4_08655</name>
</gene>
<dbReference type="Proteomes" id="UP001597452">
    <property type="component" value="Unassembled WGS sequence"/>
</dbReference>
<keyword evidence="1" id="KW-0378">Hydrolase</keyword>
<reference evidence="4" key="1">
    <citation type="journal article" date="2019" name="Int. J. Syst. Evol. Microbiol.">
        <title>The Global Catalogue of Microorganisms (GCM) 10K type strain sequencing project: providing services to taxonomists for standard genome sequencing and annotation.</title>
        <authorList>
            <consortium name="The Broad Institute Genomics Platform"/>
            <consortium name="The Broad Institute Genome Sequencing Center for Infectious Disease"/>
            <person name="Wu L."/>
            <person name="Ma J."/>
        </authorList>
    </citation>
    <scope>NUCLEOTIDE SEQUENCE [LARGE SCALE GENOMIC DNA]</scope>
    <source>
        <strain evidence="4">TISTR 1571</strain>
    </source>
</reference>
<feature type="region of interest" description="Disordered" evidence="2">
    <location>
        <begin position="49"/>
        <end position="71"/>
    </location>
</feature>
<comment type="caution">
    <text evidence="3">The sequence shown here is derived from an EMBL/GenBank/DDBJ whole genome shotgun (WGS) entry which is preliminary data.</text>
</comment>